<evidence type="ECO:0000256" key="2">
    <source>
        <dbReference type="ARBA" id="ARBA00022448"/>
    </source>
</evidence>
<dbReference type="GO" id="GO:0016887">
    <property type="term" value="F:ATP hydrolysis activity"/>
    <property type="evidence" value="ECO:0007669"/>
    <property type="project" value="InterPro"/>
</dbReference>
<dbReference type="Proteomes" id="UP000036923">
    <property type="component" value="Unassembled WGS sequence"/>
</dbReference>
<dbReference type="GO" id="GO:0030254">
    <property type="term" value="P:protein secretion by the type III secretion system"/>
    <property type="evidence" value="ECO:0007669"/>
    <property type="project" value="InterPro"/>
</dbReference>
<keyword evidence="11" id="KW-0969">Cilium</keyword>
<evidence type="ECO:0000256" key="1">
    <source>
        <dbReference type="ARBA" id="ARBA00004496"/>
    </source>
</evidence>
<dbReference type="CDD" id="cd18117">
    <property type="entry name" value="ATP-synt_flagellum-secretory_path_III_N"/>
    <property type="match status" value="1"/>
</dbReference>
<dbReference type="GO" id="GO:0030257">
    <property type="term" value="C:type III protein secretion system complex"/>
    <property type="evidence" value="ECO:0007669"/>
    <property type="project" value="InterPro"/>
</dbReference>
<dbReference type="GO" id="GO:0046933">
    <property type="term" value="F:proton-transporting ATP synthase activity, rotational mechanism"/>
    <property type="evidence" value="ECO:0007669"/>
    <property type="project" value="TreeGrafter"/>
</dbReference>
<keyword evidence="2" id="KW-0813">Transport</keyword>
<dbReference type="EC" id="3.6.3.14" evidence="11"/>
<dbReference type="FunFam" id="3.40.50.12240:FF:000002">
    <property type="entry name" value="Flagellum-specific ATP synthase FliI"/>
    <property type="match status" value="1"/>
</dbReference>
<comment type="subcellular location">
    <subcellularLocation>
        <location evidence="1">Cytoplasm</location>
    </subcellularLocation>
</comment>
<dbReference type="CDD" id="cd01136">
    <property type="entry name" value="ATPase_flagellum-secretory_path_III"/>
    <property type="match status" value="1"/>
</dbReference>
<dbReference type="Pfam" id="PF18269">
    <property type="entry name" value="T3SS_ATPase_C"/>
    <property type="match status" value="1"/>
</dbReference>
<dbReference type="GO" id="GO:0005737">
    <property type="term" value="C:cytoplasm"/>
    <property type="evidence" value="ECO:0007669"/>
    <property type="project" value="UniProtKB-SubCell"/>
</dbReference>
<dbReference type="PANTHER" id="PTHR15184">
    <property type="entry name" value="ATP SYNTHASE"/>
    <property type="match status" value="1"/>
</dbReference>
<organism evidence="11 12">
    <name type="scientific">Pseudobacteroides cellulosolvens ATCC 35603 = DSM 2933</name>
    <dbReference type="NCBI Taxonomy" id="398512"/>
    <lineage>
        <taxon>Bacteria</taxon>
        <taxon>Bacillati</taxon>
        <taxon>Bacillota</taxon>
        <taxon>Clostridia</taxon>
        <taxon>Eubacteriales</taxon>
        <taxon>Oscillospiraceae</taxon>
        <taxon>Pseudobacteroides</taxon>
    </lineage>
</organism>
<dbReference type="STRING" id="398512.Bccel_3655"/>
<dbReference type="GO" id="GO:0071973">
    <property type="term" value="P:bacterial-type flagellum-dependent cell motility"/>
    <property type="evidence" value="ECO:0007669"/>
    <property type="project" value="InterPro"/>
</dbReference>
<keyword evidence="11" id="KW-0966">Cell projection</keyword>
<feature type="domain" description="AAA+ ATPase" evidence="10">
    <location>
        <begin position="177"/>
        <end position="358"/>
    </location>
</feature>
<proteinExistence type="predicted"/>
<keyword evidence="4" id="KW-0547">Nucleotide-binding</keyword>
<keyword evidence="11" id="KW-0282">Flagellum</keyword>
<dbReference type="PROSITE" id="PS00152">
    <property type="entry name" value="ATPASE_ALPHA_BETA"/>
    <property type="match status" value="1"/>
</dbReference>
<accession>A0A0L6JRA8</accession>
<keyword evidence="8" id="KW-0406">Ion transport</keyword>
<dbReference type="PANTHER" id="PTHR15184:SF9">
    <property type="entry name" value="SPI-1 TYPE 3 SECRETION SYSTEM ATPASE"/>
    <property type="match status" value="1"/>
</dbReference>
<evidence type="ECO:0000313" key="12">
    <source>
        <dbReference type="Proteomes" id="UP000036923"/>
    </source>
</evidence>
<dbReference type="InterPro" id="IPR027417">
    <property type="entry name" value="P-loop_NTPase"/>
</dbReference>
<keyword evidence="3" id="KW-0963">Cytoplasm</keyword>
<dbReference type="InterPro" id="IPR040627">
    <property type="entry name" value="T3SS_ATPase_C"/>
</dbReference>
<dbReference type="InterPro" id="IPR005714">
    <property type="entry name" value="ATPase_T3SS_FliI/YscN"/>
</dbReference>
<keyword evidence="6" id="KW-0653">Protein transport</keyword>
<keyword evidence="11" id="KW-0378">Hydrolase</keyword>
<dbReference type="InterPro" id="IPR022425">
    <property type="entry name" value="FliI_clade2"/>
</dbReference>
<dbReference type="NCBIfam" id="TIGR03497">
    <property type="entry name" value="FliI_clade2"/>
    <property type="match status" value="1"/>
</dbReference>
<evidence type="ECO:0000313" key="11">
    <source>
        <dbReference type="EMBL" id="KNY28381.1"/>
    </source>
</evidence>
<dbReference type="GO" id="GO:0008564">
    <property type="term" value="F:protein-exporting ATPase activity"/>
    <property type="evidence" value="ECO:0007669"/>
    <property type="project" value="UniProtKB-EC"/>
</dbReference>
<dbReference type="GO" id="GO:0005524">
    <property type="term" value="F:ATP binding"/>
    <property type="evidence" value="ECO:0007669"/>
    <property type="project" value="UniProtKB-KW"/>
</dbReference>
<comment type="catalytic activity">
    <reaction evidence="9">
        <text>ATP + H2O + cellular proteinSide 1 = ADP + phosphate + cellular proteinSide 2.</text>
        <dbReference type="EC" id="7.4.2.8"/>
    </reaction>
</comment>
<evidence type="ECO:0000259" key="10">
    <source>
        <dbReference type="SMART" id="SM00382"/>
    </source>
</evidence>
<dbReference type="EMBL" id="LGTC01000001">
    <property type="protein sequence ID" value="KNY28381.1"/>
    <property type="molecule type" value="Genomic_DNA"/>
</dbReference>
<dbReference type="AlphaFoldDB" id="A0A0L6JRA8"/>
<reference evidence="12" key="1">
    <citation type="submission" date="2015-07" db="EMBL/GenBank/DDBJ databases">
        <title>Near-Complete Genome Sequence of the Cellulolytic Bacterium Bacteroides (Pseudobacteroides) cellulosolvens ATCC 35603.</title>
        <authorList>
            <person name="Dassa B."/>
            <person name="Utturkar S.M."/>
            <person name="Klingeman D.M."/>
            <person name="Hurt R.A."/>
            <person name="Keller M."/>
            <person name="Xu J."/>
            <person name="Reddy Y.H.K."/>
            <person name="Borovok I."/>
            <person name="Grinberg I.R."/>
            <person name="Lamed R."/>
            <person name="Zhivin O."/>
            <person name="Bayer E.A."/>
            <person name="Brown S.D."/>
        </authorList>
    </citation>
    <scope>NUCLEOTIDE SEQUENCE [LARGE SCALE GENOMIC DNA]</scope>
    <source>
        <strain evidence="12">DSM 2933</strain>
    </source>
</reference>
<dbReference type="Pfam" id="PF00006">
    <property type="entry name" value="ATP-synt_ab"/>
    <property type="match status" value="1"/>
</dbReference>
<dbReference type="InterPro" id="IPR004100">
    <property type="entry name" value="ATPase_F1/V1/A1_a/bsu_N"/>
</dbReference>
<keyword evidence="7" id="KW-1278">Translocase</keyword>
<evidence type="ECO:0000256" key="4">
    <source>
        <dbReference type="ARBA" id="ARBA00022741"/>
    </source>
</evidence>
<dbReference type="eggNOG" id="COG1157">
    <property type="taxonomic scope" value="Bacteria"/>
</dbReference>
<dbReference type="InterPro" id="IPR003593">
    <property type="entry name" value="AAA+_ATPase"/>
</dbReference>
<evidence type="ECO:0000256" key="7">
    <source>
        <dbReference type="ARBA" id="ARBA00022967"/>
    </source>
</evidence>
<evidence type="ECO:0000256" key="5">
    <source>
        <dbReference type="ARBA" id="ARBA00022840"/>
    </source>
</evidence>
<dbReference type="GO" id="GO:0044780">
    <property type="term" value="P:bacterial-type flagellum assembly"/>
    <property type="evidence" value="ECO:0007669"/>
    <property type="project" value="InterPro"/>
</dbReference>
<dbReference type="InterPro" id="IPR050053">
    <property type="entry name" value="ATPase_alpha/beta_chains"/>
</dbReference>
<dbReference type="InterPro" id="IPR000194">
    <property type="entry name" value="ATPase_F1/V1/A1_a/bsu_nucl-bd"/>
</dbReference>
<gene>
    <name evidence="11" type="ORF">Bccel_3655</name>
</gene>
<dbReference type="PATRIC" id="fig|398512.5.peg.3829"/>
<dbReference type="InterPro" id="IPR020003">
    <property type="entry name" value="ATPase_a/bsu_AS"/>
</dbReference>
<keyword evidence="12" id="KW-1185">Reference proteome</keyword>
<dbReference type="Gene3D" id="3.40.50.12240">
    <property type="match status" value="1"/>
</dbReference>
<sequence>MSEIFCKKLIMTKIGVQKMPVIDLGKYLGILDKSDFIEYSGKVSKVVGLTIESTGPEVNMGEICHIYPAKGKKAIEAEVVGFKDNKVLLMPLGEMNGIGPGNKVVATGELLRVGVGDMLKGRILDGMGNPIDSKGTLEAQCYYPVDNATPHPLQRKRISEPLPLGVKTIDGLLTVGKGQRVGIFAGSGVGKSTLIGMIARNTKADINVIALIGERGREVKEFIEKDLGEEGLKRSILVIATSDQPALVRLKGALIATAIAEYFRDQGKDVLLLMDSLTRFAMAQREIGLAVGEPPVSRGYTPSVFATMPKLLERSGCSDKGSITGLYTVLVDGDDLMEPVTDTARGILDGHIVLSRALANKNQYPAIDVLASISRVMSDIVTKDHKKTAAEIKKVMAVYRDAEDLINIGAYVRGSNEKIDYAIDVYDKIIGFIEQGTHDKLTFEETTNMMFSLLE</sequence>
<protein>
    <submittedName>
        <fullName evidence="11">Flagellar protein export ATPase FliI</fullName>
        <ecNumber evidence="11">3.6.3.14</ecNumber>
    </submittedName>
</protein>
<dbReference type="NCBIfam" id="TIGR01026">
    <property type="entry name" value="fliI_yscN"/>
    <property type="match status" value="1"/>
</dbReference>
<evidence type="ECO:0000256" key="8">
    <source>
        <dbReference type="ARBA" id="ARBA00023065"/>
    </source>
</evidence>
<comment type="caution">
    <text evidence="11">The sequence shown here is derived from an EMBL/GenBank/DDBJ whole genome shotgun (WGS) entry which is preliminary data.</text>
</comment>
<name>A0A0L6JRA8_9FIRM</name>
<evidence type="ECO:0000256" key="3">
    <source>
        <dbReference type="ARBA" id="ARBA00022490"/>
    </source>
</evidence>
<dbReference type="Pfam" id="PF02874">
    <property type="entry name" value="ATP-synt_ab_N"/>
    <property type="match status" value="1"/>
</dbReference>
<dbReference type="SMART" id="SM00382">
    <property type="entry name" value="AAA"/>
    <property type="match status" value="1"/>
</dbReference>
<keyword evidence="5" id="KW-0067">ATP-binding</keyword>
<dbReference type="SUPFAM" id="SSF52540">
    <property type="entry name" value="P-loop containing nucleoside triphosphate hydrolases"/>
    <property type="match status" value="1"/>
</dbReference>
<evidence type="ECO:0000256" key="6">
    <source>
        <dbReference type="ARBA" id="ARBA00022927"/>
    </source>
</evidence>
<evidence type="ECO:0000256" key="9">
    <source>
        <dbReference type="ARBA" id="ARBA00034006"/>
    </source>
</evidence>